<protein>
    <recommendedName>
        <fullName evidence="2">6-phosphogluconolactonase</fullName>
        <shortName evidence="2">6PGL</shortName>
        <ecNumber evidence="2">3.1.1.31</ecNumber>
    </recommendedName>
</protein>
<comment type="function">
    <text evidence="2">Hydrolysis of 6-phosphogluconolactone to 6-phosphogluconate.</text>
</comment>
<feature type="domain" description="Glucosamine/galactosamine-6-phosphate isomerase" evidence="3">
    <location>
        <begin position="1"/>
        <end position="100"/>
    </location>
</feature>
<organism evidence="4 5">
    <name type="scientific">Batillaria attramentaria</name>
    <dbReference type="NCBI Taxonomy" id="370345"/>
    <lineage>
        <taxon>Eukaryota</taxon>
        <taxon>Metazoa</taxon>
        <taxon>Spiralia</taxon>
        <taxon>Lophotrochozoa</taxon>
        <taxon>Mollusca</taxon>
        <taxon>Gastropoda</taxon>
        <taxon>Caenogastropoda</taxon>
        <taxon>Sorbeoconcha</taxon>
        <taxon>Cerithioidea</taxon>
        <taxon>Batillariidae</taxon>
        <taxon>Batillaria</taxon>
    </lineage>
</organism>
<gene>
    <name evidence="4" type="ORF">BaRGS_00029996</name>
</gene>
<dbReference type="Proteomes" id="UP001519460">
    <property type="component" value="Unassembled WGS sequence"/>
</dbReference>
<dbReference type="GO" id="GO:0005975">
    <property type="term" value="P:carbohydrate metabolic process"/>
    <property type="evidence" value="ECO:0007669"/>
    <property type="project" value="UniProtKB-UniRule"/>
</dbReference>
<keyword evidence="5" id="KW-1185">Reference proteome</keyword>
<dbReference type="InterPro" id="IPR005900">
    <property type="entry name" value="6-phosphogluconolactonase_DevB"/>
</dbReference>
<reference evidence="4 5" key="1">
    <citation type="journal article" date="2023" name="Sci. Data">
        <title>Genome assembly of the Korean intertidal mud-creeper Batillaria attramentaria.</title>
        <authorList>
            <person name="Patra A.K."/>
            <person name="Ho P.T."/>
            <person name="Jun S."/>
            <person name="Lee S.J."/>
            <person name="Kim Y."/>
            <person name="Won Y.J."/>
        </authorList>
    </citation>
    <scope>NUCLEOTIDE SEQUENCE [LARGE SCALE GENOMIC DNA]</scope>
    <source>
        <strain evidence="4">Wonlab-2016</strain>
    </source>
</reference>
<dbReference type="InterPro" id="IPR039104">
    <property type="entry name" value="6PGL"/>
</dbReference>
<dbReference type="PANTHER" id="PTHR11054:SF0">
    <property type="entry name" value="6-PHOSPHOGLUCONOLACTONASE"/>
    <property type="match status" value="1"/>
</dbReference>
<dbReference type="InterPro" id="IPR006148">
    <property type="entry name" value="Glc/Gal-6P_isomerase"/>
</dbReference>
<dbReference type="EMBL" id="JACVVK020000317">
    <property type="protein sequence ID" value="KAK7478785.1"/>
    <property type="molecule type" value="Genomic_DNA"/>
</dbReference>
<comment type="pathway">
    <text evidence="2">Carbohydrate degradation; pentose phosphate pathway; D-ribulose 5-phosphate from D-glucose 6-phosphate (oxidative stage): step 2/3.</text>
</comment>
<dbReference type="AlphaFoldDB" id="A0ABD0JVU3"/>
<evidence type="ECO:0000256" key="2">
    <source>
        <dbReference type="RuleBase" id="RU365095"/>
    </source>
</evidence>
<dbReference type="EC" id="3.1.1.31" evidence="2"/>
<dbReference type="InterPro" id="IPR037171">
    <property type="entry name" value="NagB/RpiA_transferase-like"/>
</dbReference>
<dbReference type="GO" id="GO:0017057">
    <property type="term" value="F:6-phosphogluconolactonase activity"/>
    <property type="evidence" value="ECO:0007669"/>
    <property type="project" value="UniProtKB-UniRule"/>
</dbReference>
<keyword evidence="2" id="KW-0378">Hydrolase</keyword>
<accession>A0ABD0JVU3</accession>
<comment type="similarity">
    <text evidence="1 2">Belongs to the glucosamine/galactosamine-6-phosphate isomerase family. 6-phosphogluconolactonase subfamily.</text>
</comment>
<dbReference type="NCBIfam" id="TIGR01198">
    <property type="entry name" value="pgl"/>
    <property type="match status" value="1"/>
</dbReference>
<dbReference type="Gene3D" id="3.40.50.1360">
    <property type="match status" value="1"/>
</dbReference>
<proteinExistence type="inferred from homology"/>
<sequence length="116" mass="12200">MPRFDVLVLGMGPDGHTCSLFPGHPLLQEKQQIVAPISDSPKPPPARVTLTFPVINNAACAVFASCGAGKADIVQRVLEGGDNDPLPAAMVRPTNGQVVWFLDSAAASKLKNAQKL</sequence>
<evidence type="ECO:0000313" key="5">
    <source>
        <dbReference type="Proteomes" id="UP001519460"/>
    </source>
</evidence>
<dbReference type="SUPFAM" id="SSF100950">
    <property type="entry name" value="NagB/RpiA/CoA transferase-like"/>
    <property type="match status" value="1"/>
</dbReference>
<comment type="catalytic activity">
    <reaction evidence="2">
        <text>6-phospho-D-glucono-1,5-lactone + H2O = 6-phospho-D-gluconate + H(+)</text>
        <dbReference type="Rhea" id="RHEA:12556"/>
        <dbReference type="ChEBI" id="CHEBI:15377"/>
        <dbReference type="ChEBI" id="CHEBI:15378"/>
        <dbReference type="ChEBI" id="CHEBI:57955"/>
        <dbReference type="ChEBI" id="CHEBI:58759"/>
        <dbReference type="EC" id="3.1.1.31"/>
    </reaction>
</comment>
<evidence type="ECO:0000256" key="1">
    <source>
        <dbReference type="ARBA" id="ARBA00010662"/>
    </source>
</evidence>
<dbReference type="Pfam" id="PF01182">
    <property type="entry name" value="Glucosamine_iso"/>
    <property type="match status" value="1"/>
</dbReference>
<name>A0ABD0JVU3_9CAEN</name>
<evidence type="ECO:0000259" key="3">
    <source>
        <dbReference type="Pfam" id="PF01182"/>
    </source>
</evidence>
<dbReference type="CDD" id="cd01400">
    <property type="entry name" value="6PGL"/>
    <property type="match status" value="1"/>
</dbReference>
<evidence type="ECO:0000313" key="4">
    <source>
        <dbReference type="EMBL" id="KAK7478785.1"/>
    </source>
</evidence>
<comment type="caution">
    <text evidence="4">The sequence shown here is derived from an EMBL/GenBank/DDBJ whole genome shotgun (WGS) entry which is preliminary data.</text>
</comment>
<dbReference type="PANTHER" id="PTHR11054">
    <property type="entry name" value="6-PHOSPHOGLUCONOLACTONASE"/>
    <property type="match status" value="1"/>
</dbReference>